<feature type="compositionally biased region" description="Polar residues" evidence="1">
    <location>
        <begin position="750"/>
        <end position="761"/>
    </location>
</feature>
<feature type="compositionally biased region" description="Acidic residues" evidence="1">
    <location>
        <begin position="724"/>
        <end position="740"/>
    </location>
</feature>
<protein>
    <recommendedName>
        <fullName evidence="2">Fungal-type protein kinase domain-containing protein</fullName>
    </recommendedName>
</protein>
<dbReference type="InterPro" id="IPR011009">
    <property type="entry name" value="Kinase-like_dom_sf"/>
</dbReference>
<gene>
    <name evidence="3" type="ORF">D9756_001069</name>
</gene>
<dbReference type="PANTHER" id="PTHR38248:SF2">
    <property type="entry name" value="FUNK1 11"/>
    <property type="match status" value="1"/>
</dbReference>
<dbReference type="Proteomes" id="UP000559027">
    <property type="component" value="Unassembled WGS sequence"/>
</dbReference>
<evidence type="ECO:0000313" key="3">
    <source>
        <dbReference type="EMBL" id="KAF5364010.1"/>
    </source>
</evidence>
<dbReference type="EMBL" id="JAACJO010000001">
    <property type="protein sequence ID" value="KAF5364010.1"/>
    <property type="molecule type" value="Genomic_DNA"/>
</dbReference>
<name>A0A8H5LNE2_9AGAR</name>
<feature type="domain" description="Fungal-type protein kinase" evidence="2">
    <location>
        <begin position="138"/>
        <end position="600"/>
    </location>
</feature>
<dbReference type="OrthoDB" id="312874at2759"/>
<feature type="compositionally biased region" description="Basic and acidic residues" evidence="1">
    <location>
        <begin position="369"/>
        <end position="378"/>
    </location>
</feature>
<proteinExistence type="predicted"/>
<dbReference type="AlphaFoldDB" id="A0A8H5LNE2"/>
<feature type="region of interest" description="Disordered" evidence="1">
    <location>
        <begin position="369"/>
        <end position="426"/>
    </location>
</feature>
<dbReference type="PANTHER" id="PTHR38248">
    <property type="entry name" value="FUNK1 6"/>
    <property type="match status" value="1"/>
</dbReference>
<dbReference type="InterPro" id="IPR040976">
    <property type="entry name" value="Pkinase_fungal"/>
</dbReference>
<evidence type="ECO:0000256" key="1">
    <source>
        <dbReference type="SAM" id="MobiDB-lite"/>
    </source>
</evidence>
<sequence length="772" mass="88286">MRHEMLRCPVDLFLDLYAPYKPPSHFLEYAYGEIESKCLNPLKTGTGSRPGTRLAWKAFGSLTPSDMDPREEQVFANLEDIINVLHDLDDDEFPLGRELTFRYKNTPYAEVKSEKLGGGFKWDAYIRPREVNSDEVIPADAAVIAEFKKKATHDEIQKNRSQLVSAASHVMNDDPRRMWMYGITIEDERVSLWYFSRSHSMKSESFDFTRDFKTFVHTFVSFLFATKAEMGFDPTVHRVEIANEYRYVYEVQKRFFLTKAPIFDPRVLCISGRKTRVWMVVEVASISKDALRKPLDNGKEYALKDVWLDEGSLTEGKILSHIFARLDHVSVPYHDQLSEPLANILDETLRNKQYERYFMNIVCDQEGRSTRSVPEDGRVQPNPQILDMTPSDLTDEKAKRSTLRGSTQNFSGRRRAGSAPPSKRDYKTKRQYRLVYADVGKPIHDGLNLGSFFQAIHDTFIALLLMLLANWVHRDISTGNIILVETAPGKFIAKLSDLEYAKEFSDKSVGSTDPKTVGLFVYLLSRPHHTAAQGTPYFMPWEVHSGQPLRDLQAPLFPPGSRAGKPFGPFVLPNNIPKCWPPFYRFDYDLESIWWVILWTLLFRVPYKPARDLSERVFTYSTKPSDDKTSIFKIQGHPSINEAMHPALKMLVSPIQWLHALLWGSYAQAPEGINGYLQIYNNFWTILEQVPGLVNKIVDFEFSDPDSPVQTGEKRSRQDSAGDGMDDTGDETVGEEDEVEAGGSQKRQRVSLNQAATSRNPGTFARHVQTRR</sequence>
<evidence type="ECO:0000313" key="4">
    <source>
        <dbReference type="Proteomes" id="UP000559027"/>
    </source>
</evidence>
<feature type="region of interest" description="Disordered" evidence="1">
    <location>
        <begin position="704"/>
        <end position="772"/>
    </location>
</feature>
<accession>A0A8H5LNE2</accession>
<organism evidence="3 4">
    <name type="scientific">Leucocoprinus leucothites</name>
    <dbReference type="NCBI Taxonomy" id="201217"/>
    <lineage>
        <taxon>Eukaryota</taxon>
        <taxon>Fungi</taxon>
        <taxon>Dikarya</taxon>
        <taxon>Basidiomycota</taxon>
        <taxon>Agaricomycotina</taxon>
        <taxon>Agaricomycetes</taxon>
        <taxon>Agaricomycetidae</taxon>
        <taxon>Agaricales</taxon>
        <taxon>Agaricineae</taxon>
        <taxon>Agaricaceae</taxon>
        <taxon>Leucocoprinus</taxon>
    </lineage>
</organism>
<dbReference type="Pfam" id="PF17667">
    <property type="entry name" value="Pkinase_fungal"/>
    <property type="match status" value="1"/>
</dbReference>
<reference evidence="3 4" key="1">
    <citation type="journal article" date="2020" name="ISME J.">
        <title>Uncovering the hidden diversity of litter-decomposition mechanisms in mushroom-forming fungi.</title>
        <authorList>
            <person name="Floudas D."/>
            <person name="Bentzer J."/>
            <person name="Ahren D."/>
            <person name="Johansson T."/>
            <person name="Persson P."/>
            <person name="Tunlid A."/>
        </authorList>
    </citation>
    <scope>NUCLEOTIDE SEQUENCE [LARGE SCALE GENOMIC DNA]</scope>
    <source>
        <strain evidence="3 4">CBS 146.42</strain>
    </source>
</reference>
<dbReference type="Gene3D" id="1.10.510.10">
    <property type="entry name" value="Transferase(Phosphotransferase) domain 1"/>
    <property type="match status" value="1"/>
</dbReference>
<dbReference type="SUPFAM" id="SSF56112">
    <property type="entry name" value="Protein kinase-like (PK-like)"/>
    <property type="match status" value="1"/>
</dbReference>
<evidence type="ECO:0000259" key="2">
    <source>
        <dbReference type="Pfam" id="PF17667"/>
    </source>
</evidence>
<comment type="caution">
    <text evidence="3">The sequence shown here is derived from an EMBL/GenBank/DDBJ whole genome shotgun (WGS) entry which is preliminary data.</text>
</comment>
<keyword evidence="4" id="KW-1185">Reference proteome</keyword>